<dbReference type="InterPro" id="IPR024747">
    <property type="entry name" value="Pyridox_Oxase-rel"/>
</dbReference>
<accession>A0A3N5Y792</accession>
<protein>
    <submittedName>
        <fullName evidence="1">Pyridoxamine 5'-phosphate oxidase family protein</fullName>
    </submittedName>
</protein>
<dbReference type="PANTHER" id="PTHR34071:SF2">
    <property type="entry name" value="FLAVIN-NUCLEOTIDE-BINDING PROTEIN"/>
    <property type="match status" value="1"/>
</dbReference>
<reference evidence="1 2" key="1">
    <citation type="submission" date="2018-11" db="EMBL/GenBank/DDBJ databases">
        <authorList>
            <person name="Ye M.-Q."/>
            <person name="Du Z.-J."/>
        </authorList>
    </citation>
    <scope>NUCLEOTIDE SEQUENCE [LARGE SCALE GENOMIC DNA]</scope>
    <source>
        <strain evidence="1 2">U0105</strain>
    </source>
</reference>
<dbReference type="EMBL" id="RPOK01000003">
    <property type="protein sequence ID" value="RPJ66589.1"/>
    <property type="molecule type" value="Genomic_DNA"/>
</dbReference>
<dbReference type="InterPro" id="IPR012349">
    <property type="entry name" value="Split_barrel_FMN-bd"/>
</dbReference>
<organism evidence="1 2">
    <name type="scientific">Alteromonas sediminis</name>
    <dbReference type="NCBI Taxonomy" id="2259342"/>
    <lineage>
        <taxon>Bacteria</taxon>
        <taxon>Pseudomonadati</taxon>
        <taxon>Pseudomonadota</taxon>
        <taxon>Gammaproteobacteria</taxon>
        <taxon>Alteromonadales</taxon>
        <taxon>Alteromonadaceae</taxon>
        <taxon>Alteromonas/Salinimonas group</taxon>
        <taxon>Alteromonas</taxon>
    </lineage>
</organism>
<keyword evidence="2" id="KW-1185">Reference proteome</keyword>
<gene>
    <name evidence="1" type="ORF">DRW07_10925</name>
</gene>
<dbReference type="SUPFAM" id="SSF50475">
    <property type="entry name" value="FMN-binding split barrel"/>
    <property type="match status" value="1"/>
</dbReference>
<evidence type="ECO:0000313" key="1">
    <source>
        <dbReference type="EMBL" id="RPJ66589.1"/>
    </source>
</evidence>
<dbReference type="RefSeq" id="WP_124027947.1">
    <property type="nucleotide sequence ID" value="NZ_JBHRSN010000006.1"/>
</dbReference>
<dbReference type="OrthoDB" id="116031at2"/>
<sequence length="215" mass="24555">MANKPRTDVQRGRRRAARDRQLAHQIIDDSLLCHVAQIRNDHPIVTPTCHWRDENKLYWHGHARAFNVIGSKHDDVCINISQLDGLVLAKSAFHHSVNYRSVTLFGQPSLVTCEVEKSHQLKNFVEKVSPGRWSQLRPITEKELMVTAVAWIPIDEFSIKHRAEGANDDASDLDWPVWSGVMPIQKHLNIAEITEVSAYPLPTLPHLFQHKVYGI</sequence>
<dbReference type="AlphaFoldDB" id="A0A3N5Y792"/>
<dbReference type="Gene3D" id="2.30.110.10">
    <property type="entry name" value="Electron Transport, Fmn-binding Protein, Chain A"/>
    <property type="match status" value="1"/>
</dbReference>
<dbReference type="Proteomes" id="UP000275281">
    <property type="component" value="Unassembled WGS sequence"/>
</dbReference>
<proteinExistence type="predicted"/>
<dbReference type="PANTHER" id="PTHR34071">
    <property type="entry name" value="5-NITROIMIDAZOLE ANTIBIOTICS RESISTANCE PROTEIN, NIMA-FAMILY-RELATED PROTEIN-RELATED"/>
    <property type="match status" value="1"/>
</dbReference>
<comment type="caution">
    <text evidence="1">The sequence shown here is derived from an EMBL/GenBank/DDBJ whole genome shotgun (WGS) entry which is preliminary data.</text>
</comment>
<name>A0A3N5Y792_9ALTE</name>
<evidence type="ECO:0000313" key="2">
    <source>
        <dbReference type="Proteomes" id="UP000275281"/>
    </source>
</evidence>
<dbReference type="Pfam" id="PF12900">
    <property type="entry name" value="Pyridox_ox_2"/>
    <property type="match status" value="1"/>
</dbReference>